<dbReference type="AlphaFoldDB" id="A0A3S3E8W6"/>
<evidence type="ECO:0000313" key="3">
    <source>
        <dbReference type="EMBL" id="RVW08018.1"/>
    </source>
</evidence>
<feature type="domain" description="SnoaL-like" evidence="2">
    <location>
        <begin position="34"/>
        <end position="156"/>
    </location>
</feature>
<dbReference type="Gene3D" id="3.10.450.50">
    <property type="match status" value="1"/>
</dbReference>
<evidence type="ECO:0000259" key="2">
    <source>
        <dbReference type="Pfam" id="PF13577"/>
    </source>
</evidence>
<dbReference type="OrthoDB" id="4941530at2"/>
<keyword evidence="4" id="KW-1185">Reference proteome</keyword>
<name>A0A3S3E8W6_9NOCA</name>
<dbReference type="EMBL" id="RKLP01000010">
    <property type="protein sequence ID" value="RVW08018.1"/>
    <property type="molecule type" value="Genomic_DNA"/>
</dbReference>
<dbReference type="Proteomes" id="UP000286208">
    <property type="component" value="Unassembled WGS sequence"/>
</dbReference>
<feature type="region of interest" description="Disordered" evidence="1">
    <location>
        <begin position="1"/>
        <end position="23"/>
    </location>
</feature>
<sequence>MRTAAKSSEAARTDGPPCDAPRVTRSSEELGILEDLRQLKYRYFRTLDLKRWDEFADTLAEDVVAEYGTHALREPLVFEGRDALAGFMRKALGPAVTSVHIANHPEITVDGDIAEGSWAFEDTVIVPSARRLIRGAGYYRDRYRRDDDGRWRIARTSYERIYESIISLDDLPSFEFLSHMWAEPPAKGA</sequence>
<evidence type="ECO:0000256" key="1">
    <source>
        <dbReference type="SAM" id="MobiDB-lite"/>
    </source>
</evidence>
<dbReference type="Pfam" id="PF13577">
    <property type="entry name" value="SnoaL_4"/>
    <property type="match status" value="1"/>
</dbReference>
<proteinExistence type="predicted"/>
<protein>
    <submittedName>
        <fullName evidence="3">Nuclear transport factor 2 family protein</fullName>
    </submittedName>
</protein>
<gene>
    <name evidence="3" type="ORF">EGT67_19025</name>
</gene>
<comment type="caution">
    <text evidence="3">The sequence shown here is derived from an EMBL/GenBank/DDBJ whole genome shotgun (WGS) entry which is preliminary data.</text>
</comment>
<dbReference type="InterPro" id="IPR032710">
    <property type="entry name" value="NTF2-like_dom_sf"/>
</dbReference>
<dbReference type="SUPFAM" id="SSF54427">
    <property type="entry name" value="NTF2-like"/>
    <property type="match status" value="1"/>
</dbReference>
<reference evidence="3 4" key="1">
    <citation type="submission" date="2018-11" db="EMBL/GenBank/DDBJ databases">
        <title>Rhodococcus spongicola sp. nov. and Rhodococcus xishaensis sp. nov. from marine sponges.</title>
        <authorList>
            <person name="Li L."/>
            <person name="Lin H.W."/>
        </authorList>
    </citation>
    <scope>NUCLEOTIDE SEQUENCE [LARGE SCALE GENOMIC DNA]</scope>
    <source>
        <strain evidence="3 4">CCTCC AB2014297</strain>
    </source>
</reference>
<dbReference type="InterPro" id="IPR037401">
    <property type="entry name" value="SnoaL-like"/>
</dbReference>
<organism evidence="3 4">
    <name type="scientific">Prescottella agglutinans</name>
    <dbReference type="NCBI Taxonomy" id="1644129"/>
    <lineage>
        <taxon>Bacteria</taxon>
        <taxon>Bacillati</taxon>
        <taxon>Actinomycetota</taxon>
        <taxon>Actinomycetes</taxon>
        <taxon>Mycobacteriales</taxon>
        <taxon>Nocardiaceae</taxon>
        <taxon>Prescottella</taxon>
    </lineage>
</organism>
<accession>A0A3S3E8W6</accession>
<evidence type="ECO:0000313" key="4">
    <source>
        <dbReference type="Proteomes" id="UP000286208"/>
    </source>
</evidence>